<reference evidence="2 3" key="1">
    <citation type="submission" date="2023-04" db="EMBL/GenBank/DDBJ databases">
        <title>Taxonomic identification of the Arctic strain Aequorivita sp. nov. and transcriptomic analysis in response to temperature stress.</title>
        <authorList>
            <person name="Liu W."/>
            <person name="Cong B."/>
            <person name="Lin J."/>
        </authorList>
    </citation>
    <scope>NUCLEOTIDE SEQUENCE [LARGE SCALE GENOMIC DNA]</scope>
    <source>
        <strain evidence="2 3">Ant34-E75</strain>
    </source>
</reference>
<dbReference type="InterPro" id="IPR048136">
    <property type="entry name" value="STM3941-like"/>
</dbReference>
<proteinExistence type="predicted"/>
<accession>A0ABY8L1T5</accession>
<keyword evidence="1" id="KW-0812">Transmembrane</keyword>
<dbReference type="RefSeq" id="WP_279450151.1">
    <property type="nucleotide sequence ID" value="NZ_CP122379.1"/>
</dbReference>
<gene>
    <name evidence="2" type="ORF">QCQ61_07565</name>
</gene>
<feature type="transmembrane region" description="Helical" evidence="1">
    <location>
        <begin position="12"/>
        <end position="31"/>
    </location>
</feature>
<sequence>MNEIKLYKKPIKAISLLAISNVFVVLGIWGIMREGNSGFEIFIAYLTIFFFGLGIAVGFFHLFDKRPQIIINENGIWDRTTNLDLIEWELIQDAYPINIYGQIFISLKLDRSIEITVKQYKWASYLSSKINAQKINLSLGQIKIDYKRLNEFILKMSRLEKTERAVEIKNVAQHGI</sequence>
<feature type="transmembrane region" description="Helical" evidence="1">
    <location>
        <begin position="43"/>
        <end position="63"/>
    </location>
</feature>
<dbReference type="Proteomes" id="UP001238523">
    <property type="component" value="Chromosome"/>
</dbReference>
<keyword evidence="3" id="KW-1185">Reference proteome</keyword>
<dbReference type="EMBL" id="CP122379">
    <property type="protein sequence ID" value="WGF94041.1"/>
    <property type="molecule type" value="Genomic_DNA"/>
</dbReference>
<dbReference type="NCBIfam" id="NF041635">
    <property type="entry name" value="STM3941_fam"/>
    <property type="match status" value="1"/>
</dbReference>
<organism evidence="2 3">
    <name type="scientific">Aequorivita marisscotiae</name>
    <dbReference type="NCBI Taxonomy" id="3040348"/>
    <lineage>
        <taxon>Bacteria</taxon>
        <taxon>Pseudomonadati</taxon>
        <taxon>Bacteroidota</taxon>
        <taxon>Flavobacteriia</taxon>
        <taxon>Flavobacteriales</taxon>
        <taxon>Flavobacteriaceae</taxon>
        <taxon>Aequorivita</taxon>
    </lineage>
</organism>
<protein>
    <submittedName>
        <fullName evidence="2">STM3941 family protein</fullName>
    </submittedName>
</protein>
<evidence type="ECO:0000256" key="1">
    <source>
        <dbReference type="SAM" id="Phobius"/>
    </source>
</evidence>
<evidence type="ECO:0000313" key="2">
    <source>
        <dbReference type="EMBL" id="WGF94041.1"/>
    </source>
</evidence>
<keyword evidence="1" id="KW-1133">Transmembrane helix</keyword>
<evidence type="ECO:0000313" key="3">
    <source>
        <dbReference type="Proteomes" id="UP001238523"/>
    </source>
</evidence>
<keyword evidence="1" id="KW-0472">Membrane</keyword>
<name>A0ABY8L1T5_9FLAO</name>